<keyword evidence="2" id="KW-1185">Reference proteome</keyword>
<accession>A0ACC3YGS9</accession>
<sequence length="686" mass="76501">MSSVQVPPRKRRKTQLACNPCRARKSGCDGMRPVCTSCRTKGWVQQCAYQESVLRASSRPTISELQRRLERLEGSPVPSSSIHTAAVGNGDGPTRKVSNPRLAEHVSEISRHQNSEVSHNDDETVYGPSSNISFLRQVTLAADPQSQSPDAPGEATDTAPTVLGFSTTQPKGPDPLPEPVMLPERWLADSLVEAFWEFVHPVFPILHRPSFIASYEALWQPTRGNGHKRDFKDVVFHSTLSIVLALGSQRTDRVSVAEQADLADKFYKQSVKLVSVDTLDHSSLHVVQLFLLRGVYLHYTSYADRCWNTVGVALRIAQGLGLHHEGDRSIATNQLRREMRRRVWHCCLTLDRLTATTFGRPVLLSRQYSVPPPAIIDDEFLSETSEGAQPPSHPSYLVFFVHSLELFDVLKEILGKFYGDGDYALEQRAQSLNDVLQLSSKLDDLSDLVPAYLKENASLNGYKEEIRGCLQMQANILKSRVLWIRLLLLRPLLLAEAKKASRSRLALPGSSTLRESFGHAVNTLCVATAHAVLQEMYEKLGSVRQNSAWHVLLFTFAAASTLVVATLCPGLQVSFHTEPTKTSWDHALRIFEFHKKHVASAARGIEVLQRFRDSVAAVSRRDAPAEEQNDEPHQVQEDVLLPFSTVPGLSQTPMAQDFGDFLGSDLLNESWFNTQGIDFGNWPVFQ</sequence>
<comment type="caution">
    <text evidence="1">The sequence shown here is derived from an EMBL/GenBank/DDBJ whole genome shotgun (WGS) entry which is preliminary data.</text>
</comment>
<evidence type="ECO:0000313" key="2">
    <source>
        <dbReference type="Proteomes" id="UP000805649"/>
    </source>
</evidence>
<protein>
    <submittedName>
        <fullName evidence="1">Transcriptional regulatory protein</fullName>
    </submittedName>
</protein>
<organism evidence="1 2">
    <name type="scientific">Colletotrichum truncatum</name>
    <name type="common">Anthracnose fungus</name>
    <name type="synonym">Colletotrichum capsici</name>
    <dbReference type="NCBI Taxonomy" id="5467"/>
    <lineage>
        <taxon>Eukaryota</taxon>
        <taxon>Fungi</taxon>
        <taxon>Dikarya</taxon>
        <taxon>Ascomycota</taxon>
        <taxon>Pezizomycotina</taxon>
        <taxon>Sordariomycetes</taxon>
        <taxon>Hypocreomycetidae</taxon>
        <taxon>Glomerellales</taxon>
        <taxon>Glomerellaceae</taxon>
        <taxon>Colletotrichum</taxon>
        <taxon>Colletotrichum truncatum species complex</taxon>
    </lineage>
</organism>
<proteinExistence type="predicted"/>
<dbReference type="EMBL" id="VUJX02000010">
    <property type="protein sequence ID" value="KAL0931099.1"/>
    <property type="molecule type" value="Genomic_DNA"/>
</dbReference>
<dbReference type="Proteomes" id="UP000805649">
    <property type="component" value="Unassembled WGS sequence"/>
</dbReference>
<evidence type="ECO:0000313" key="1">
    <source>
        <dbReference type="EMBL" id="KAL0931099.1"/>
    </source>
</evidence>
<gene>
    <name evidence="1" type="ORF">CTRU02_213834</name>
</gene>
<name>A0ACC3YGS9_COLTU</name>
<reference evidence="1 2" key="1">
    <citation type="journal article" date="2020" name="Phytopathology">
        <title>Genome Sequence Resources of Colletotrichum truncatum, C. plurivorum, C. musicola, and C. sojae: Four Species Pathogenic to Soybean (Glycine max).</title>
        <authorList>
            <person name="Rogerio F."/>
            <person name="Boufleur T.R."/>
            <person name="Ciampi-Guillardi M."/>
            <person name="Sukno S.A."/>
            <person name="Thon M.R."/>
            <person name="Massola Junior N.S."/>
            <person name="Baroncelli R."/>
        </authorList>
    </citation>
    <scope>NUCLEOTIDE SEQUENCE [LARGE SCALE GENOMIC DNA]</scope>
    <source>
        <strain evidence="1 2">CMES1059</strain>
    </source>
</reference>